<evidence type="ECO:0000313" key="3">
    <source>
        <dbReference type="Proteomes" id="UP000015105"/>
    </source>
</evidence>
<keyword evidence="3" id="KW-1185">Reference proteome</keyword>
<keyword evidence="1" id="KW-1133">Transmembrane helix</keyword>
<evidence type="ECO:0000313" key="2">
    <source>
        <dbReference type="EnsemblPlants" id="AET4Gv20770000.1"/>
    </source>
</evidence>
<reference evidence="3" key="1">
    <citation type="journal article" date="2014" name="Science">
        <title>Ancient hybridizations among the ancestral genomes of bread wheat.</title>
        <authorList>
            <consortium name="International Wheat Genome Sequencing Consortium,"/>
            <person name="Marcussen T."/>
            <person name="Sandve S.R."/>
            <person name="Heier L."/>
            <person name="Spannagl M."/>
            <person name="Pfeifer M."/>
            <person name="Jakobsen K.S."/>
            <person name="Wulff B.B."/>
            <person name="Steuernagel B."/>
            <person name="Mayer K.F."/>
            <person name="Olsen O.A."/>
        </authorList>
    </citation>
    <scope>NUCLEOTIDE SEQUENCE [LARGE SCALE GENOMIC DNA]</scope>
    <source>
        <strain evidence="3">cv. AL8/78</strain>
    </source>
</reference>
<evidence type="ECO:0000256" key="1">
    <source>
        <dbReference type="SAM" id="Phobius"/>
    </source>
</evidence>
<accession>A0A453J273</accession>
<dbReference type="EnsemblPlants" id="AET4Gv20770000.1">
    <property type="protein sequence ID" value="AET4Gv20770000.1"/>
    <property type="gene ID" value="AET4Gv20770000"/>
</dbReference>
<reference evidence="2" key="3">
    <citation type="journal article" date="2017" name="Nature">
        <title>Genome sequence of the progenitor of the wheat D genome Aegilops tauschii.</title>
        <authorList>
            <person name="Luo M.C."/>
            <person name="Gu Y.Q."/>
            <person name="Puiu D."/>
            <person name="Wang H."/>
            <person name="Twardziok S.O."/>
            <person name="Deal K.R."/>
            <person name="Huo N."/>
            <person name="Zhu T."/>
            <person name="Wang L."/>
            <person name="Wang Y."/>
            <person name="McGuire P.E."/>
            <person name="Liu S."/>
            <person name="Long H."/>
            <person name="Ramasamy R.K."/>
            <person name="Rodriguez J.C."/>
            <person name="Van S.L."/>
            <person name="Yuan L."/>
            <person name="Wang Z."/>
            <person name="Xia Z."/>
            <person name="Xiao L."/>
            <person name="Anderson O.D."/>
            <person name="Ouyang S."/>
            <person name="Liang Y."/>
            <person name="Zimin A.V."/>
            <person name="Pertea G."/>
            <person name="Qi P."/>
            <person name="Bennetzen J.L."/>
            <person name="Dai X."/>
            <person name="Dawson M.W."/>
            <person name="Muller H.G."/>
            <person name="Kugler K."/>
            <person name="Rivarola-Duarte L."/>
            <person name="Spannagl M."/>
            <person name="Mayer K.F.X."/>
            <person name="Lu F.H."/>
            <person name="Bevan M.W."/>
            <person name="Leroy P."/>
            <person name="Li P."/>
            <person name="You F.M."/>
            <person name="Sun Q."/>
            <person name="Liu Z."/>
            <person name="Lyons E."/>
            <person name="Wicker T."/>
            <person name="Salzberg S.L."/>
            <person name="Devos K.M."/>
            <person name="Dvorak J."/>
        </authorList>
    </citation>
    <scope>NUCLEOTIDE SEQUENCE [LARGE SCALE GENOMIC DNA]</scope>
    <source>
        <strain evidence="2">cv. AL8/78</strain>
    </source>
</reference>
<organism evidence="2 3">
    <name type="scientific">Aegilops tauschii subsp. strangulata</name>
    <name type="common">Goatgrass</name>
    <dbReference type="NCBI Taxonomy" id="200361"/>
    <lineage>
        <taxon>Eukaryota</taxon>
        <taxon>Viridiplantae</taxon>
        <taxon>Streptophyta</taxon>
        <taxon>Embryophyta</taxon>
        <taxon>Tracheophyta</taxon>
        <taxon>Spermatophyta</taxon>
        <taxon>Magnoliopsida</taxon>
        <taxon>Liliopsida</taxon>
        <taxon>Poales</taxon>
        <taxon>Poaceae</taxon>
        <taxon>BOP clade</taxon>
        <taxon>Pooideae</taxon>
        <taxon>Triticodae</taxon>
        <taxon>Triticeae</taxon>
        <taxon>Triticinae</taxon>
        <taxon>Aegilops</taxon>
    </lineage>
</organism>
<reference evidence="3" key="2">
    <citation type="journal article" date="2017" name="Nat. Plants">
        <title>The Aegilops tauschii genome reveals multiple impacts of transposons.</title>
        <authorList>
            <person name="Zhao G."/>
            <person name="Zou C."/>
            <person name="Li K."/>
            <person name="Wang K."/>
            <person name="Li T."/>
            <person name="Gao L."/>
            <person name="Zhang X."/>
            <person name="Wang H."/>
            <person name="Yang Z."/>
            <person name="Liu X."/>
            <person name="Jiang W."/>
            <person name="Mao L."/>
            <person name="Kong X."/>
            <person name="Jiao Y."/>
            <person name="Jia J."/>
        </authorList>
    </citation>
    <scope>NUCLEOTIDE SEQUENCE [LARGE SCALE GENOMIC DNA]</scope>
    <source>
        <strain evidence="3">cv. AL8/78</strain>
    </source>
</reference>
<keyword evidence="1" id="KW-0812">Transmembrane</keyword>
<dbReference type="Gramene" id="AET4Gv20770000.1">
    <property type="protein sequence ID" value="AET4Gv20770000.1"/>
    <property type="gene ID" value="AET4Gv20770000"/>
</dbReference>
<protein>
    <submittedName>
        <fullName evidence="2">Uncharacterized protein</fullName>
    </submittedName>
</protein>
<name>A0A453J273_AEGTS</name>
<dbReference type="Proteomes" id="UP000015105">
    <property type="component" value="Chromosome 4D"/>
</dbReference>
<keyword evidence="1" id="KW-0472">Membrane</keyword>
<sequence>MASPLQPRRAGSPLSPCRKTPLDANAPSLLAYISKSQVIRGPSGLIFFYGGVLTIASSFTLVGSAFEGRKLKAISRGIRWPVHICKGKCLYMQIYADAG</sequence>
<feature type="transmembrane region" description="Helical" evidence="1">
    <location>
        <begin position="46"/>
        <end position="66"/>
    </location>
</feature>
<reference evidence="2" key="5">
    <citation type="journal article" date="2021" name="G3 (Bethesda)">
        <title>Aegilops tauschii genome assembly Aet v5.0 features greater sequence contiguity and improved annotation.</title>
        <authorList>
            <person name="Wang L."/>
            <person name="Zhu T."/>
            <person name="Rodriguez J.C."/>
            <person name="Deal K.R."/>
            <person name="Dubcovsky J."/>
            <person name="McGuire P.E."/>
            <person name="Lux T."/>
            <person name="Spannagl M."/>
            <person name="Mayer K.F.X."/>
            <person name="Baldrich P."/>
            <person name="Meyers B.C."/>
            <person name="Huo N."/>
            <person name="Gu Y.Q."/>
            <person name="Zhou H."/>
            <person name="Devos K.M."/>
            <person name="Bennetzen J.L."/>
            <person name="Unver T."/>
            <person name="Budak H."/>
            <person name="Gulick P.J."/>
            <person name="Galiba G."/>
            <person name="Kalapos B."/>
            <person name="Nelson D.R."/>
            <person name="Li P."/>
            <person name="You F.M."/>
            <person name="Luo M.C."/>
            <person name="Dvorak J."/>
        </authorList>
    </citation>
    <scope>NUCLEOTIDE SEQUENCE [LARGE SCALE GENOMIC DNA]</scope>
    <source>
        <strain evidence="2">cv. AL8/78</strain>
    </source>
</reference>
<reference evidence="2" key="4">
    <citation type="submission" date="2019-03" db="UniProtKB">
        <authorList>
            <consortium name="EnsemblPlants"/>
        </authorList>
    </citation>
    <scope>IDENTIFICATION</scope>
</reference>
<dbReference type="AlphaFoldDB" id="A0A453J273"/>
<proteinExistence type="predicted"/>